<evidence type="ECO:0000313" key="1">
    <source>
        <dbReference type="EMBL" id="KAH3872380.1"/>
    </source>
</evidence>
<reference evidence="1" key="1">
    <citation type="journal article" date="2019" name="bioRxiv">
        <title>The Genome of the Zebra Mussel, Dreissena polymorpha: A Resource for Invasive Species Research.</title>
        <authorList>
            <person name="McCartney M.A."/>
            <person name="Auch B."/>
            <person name="Kono T."/>
            <person name="Mallez S."/>
            <person name="Zhang Y."/>
            <person name="Obille A."/>
            <person name="Becker A."/>
            <person name="Abrahante J.E."/>
            <person name="Garbe J."/>
            <person name="Badalamenti J.P."/>
            <person name="Herman A."/>
            <person name="Mangelson H."/>
            <person name="Liachko I."/>
            <person name="Sullivan S."/>
            <person name="Sone E.D."/>
            <person name="Koren S."/>
            <person name="Silverstein K.A.T."/>
            <person name="Beckman K.B."/>
            <person name="Gohl D.M."/>
        </authorList>
    </citation>
    <scope>NUCLEOTIDE SEQUENCE</scope>
    <source>
        <strain evidence="1">Duluth1</strain>
        <tissue evidence="1">Whole animal</tissue>
    </source>
</reference>
<organism evidence="1 2">
    <name type="scientific">Dreissena polymorpha</name>
    <name type="common">Zebra mussel</name>
    <name type="synonym">Mytilus polymorpha</name>
    <dbReference type="NCBI Taxonomy" id="45954"/>
    <lineage>
        <taxon>Eukaryota</taxon>
        <taxon>Metazoa</taxon>
        <taxon>Spiralia</taxon>
        <taxon>Lophotrochozoa</taxon>
        <taxon>Mollusca</taxon>
        <taxon>Bivalvia</taxon>
        <taxon>Autobranchia</taxon>
        <taxon>Heteroconchia</taxon>
        <taxon>Euheterodonta</taxon>
        <taxon>Imparidentia</taxon>
        <taxon>Neoheterodontei</taxon>
        <taxon>Myida</taxon>
        <taxon>Dreissenoidea</taxon>
        <taxon>Dreissenidae</taxon>
        <taxon>Dreissena</taxon>
    </lineage>
</organism>
<dbReference type="EMBL" id="JAIWYP010000002">
    <property type="protein sequence ID" value="KAH3872380.1"/>
    <property type="molecule type" value="Genomic_DNA"/>
</dbReference>
<accession>A0A9D4M9W6</accession>
<comment type="caution">
    <text evidence="1">The sequence shown here is derived from an EMBL/GenBank/DDBJ whole genome shotgun (WGS) entry which is preliminary data.</text>
</comment>
<dbReference type="AlphaFoldDB" id="A0A9D4M9W6"/>
<gene>
    <name evidence="1" type="ORF">DPMN_035596</name>
</gene>
<reference evidence="1" key="2">
    <citation type="submission" date="2020-11" db="EMBL/GenBank/DDBJ databases">
        <authorList>
            <person name="McCartney M.A."/>
            <person name="Auch B."/>
            <person name="Kono T."/>
            <person name="Mallez S."/>
            <person name="Becker A."/>
            <person name="Gohl D.M."/>
            <person name="Silverstein K.A.T."/>
            <person name="Koren S."/>
            <person name="Bechman K.B."/>
            <person name="Herman A."/>
            <person name="Abrahante J.E."/>
            <person name="Garbe J."/>
        </authorList>
    </citation>
    <scope>NUCLEOTIDE SEQUENCE</scope>
    <source>
        <strain evidence="1">Duluth1</strain>
        <tissue evidence="1">Whole animal</tissue>
    </source>
</reference>
<protein>
    <submittedName>
        <fullName evidence="1">Uncharacterized protein</fullName>
    </submittedName>
</protein>
<proteinExistence type="predicted"/>
<name>A0A9D4M9W6_DREPO</name>
<dbReference type="Proteomes" id="UP000828390">
    <property type="component" value="Unassembled WGS sequence"/>
</dbReference>
<keyword evidence="2" id="KW-1185">Reference proteome</keyword>
<sequence>MKTHDDKIRINVLTKFHEDPPASPPAFANLITSFFLRKTWLKTAPHPGGNVFQPTRTILELHQYIIKANTINVTYTRVLKKDITGTNILTRFHNDQTIHVNKENGPPPDGNVFQKTTSIFELIQDIIGTNFLTKLHEDWTINEKCPIPGGHIFPPTGTIFEHIQVIIGTNLLTKKYAPPSGGHVFQPTGNILKLFQYLIGTNLLTKFHDDRTINVASIEKNTPSLAAMFFQPTKTIFKLIHDNIGTNLVTKLHEDLTLNVAYTVLTRQILMTHARRLRTDK</sequence>
<evidence type="ECO:0000313" key="2">
    <source>
        <dbReference type="Proteomes" id="UP000828390"/>
    </source>
</evidence>